<proteinExistence type="predicted"/>
<dbReference type="Gene3D" id="3.40.50.410">
    <property type="entry name" value="von Willebrand factor, type A domain"/>
    <property type="match status" value="1"/>
</dbReference>
<evidence type="ECO:0000259" key="1">
    <source>
        <dbReference type="Pfam" id="PF01882"/>
    </source>
</evidence>
<organism evidence="2 3">
    <name type="scientific">Allorhodopirellula solitaria</name>
    <dbReference type="NCBI Taxonomy" id="2527987"/>
    <lineage>
        <taxon>Bacteria</taxon>
        <taxon>Pseudomonadati</taxon>
        <taxon>Planctomycetota</taxon>
        <taxon>Planctomycetia</taxon>
        <taxon>Pirellulales</taxon>
        <taxon>Pirellulaceae</taxon>
        <taxon>Allorhodopirellula</taxon>
    </lineage>
</organism>
<feature type="domain" description="DUF58" evidence="1">
    <location>
        <begin position="137"/>
        <end position="345"/>
    </location>
</feature>
<dbReference type="InterPro" id="IPR036465">
    <property type="entry name" value="vWFA_dom_sf"/>
</dbReference>
<protein>
    <recommendedName>
        <fullName evidence="1">DUF58 domain-containing protein</fullName>
    </recommendedName>
</protein>
<name>A0A5C5XPM3_9BACT</name>
<dbReference type="Pfam" id="PF01882">
    <property type="entry name" value="DUF58"/>
    <property type="match status" value="1"/>
</dbReference>
<reference evidence="2 3" key="1">
    <citation type="submission" date="2019-02" db="EMBL/GenBank/DDBJ databases">
        <title>Deep-cultivation of Planctomycetes and their phenomic and genomic characterization uncovers novel biology.</title>
        <authorList>
            <person name="Wiegand S."/>
            <person name="Jogler M."/>
            <person name="Boedeker C."/>
            <person name="Pinto D."/>
            <person name="Vollmers J."/>
            <person name="Rivas-Marin E."/>
            <person name="Kohn T."/>
            <person name="Peeters S.H."/>
            <person name="Heuer A."/>
            <person name="Rast P."/>
            <person name="Oberbeckmann S."/>
            <person name="Bunk B."/>
            <person name="Jeske O."/>
            <person name="Meyerdierks A."/>
            <person name="Storesund J.E."/>
            <person name="Kallscheuer N."/>
            <person name="Luecker S."/>
            <person name="Lage O.M."/>
            <person name="Pohl T."/>
            <person name="Merkel B.J."/>
            <person name="Hornburger P."/>
            <person name="Mueller R.-W."/>
            <person name="Bruemmer F."/>
            <person name="Labrenz M."/>
            <person name="Spormann A.M."/>
            <person name="Op Den Camp H."/>
            <person name="Overmann J."/>
            <person name="Amann R."/>
            <person name="Jetten M.S.M."/>
            <person name="Mascher T."/>
            <person name="Medema M.H."/>
            <person name="Devos D.P."/>
            <person name="Kaster A.-K."/>
            <person name="Ovreas L."/>
            <person name="Rohde M."/>
            <person name="Galperin M.Y."/>
            <person name="Jogler C."/>
        </authorList>
    </citation>
    <scope>NUCLEOTIDE SEQUENCE [LARGE SCALE GENOMIC DNA]</scope>
    <source>
        <strain evidence="2 3">CA85</strain>
    </source>
</reference>
<comment type="caution">
    <text evidence="2">The sequence shown here is derived from an EMBL/GenBank/DDBJ whole genome shotgun (WGS) entry which is preliminary data.</text>
</comment>
<accession>A0A5C5XPM3</accession>
<dbReference type="EMBL" id="SJPK01000007">
    <property type="protein sequence ID" value="TWT65176.1"/>
    <property type="molecule type" value="Genomic_DNA"/>
</dbReference>
<dbReference type="PANTHER" id="PTHR33608">
    <property type="entry name" value="BLL2464 PROTEIN"/>
    <property type="match status" value="1"/>
</dbReference>
<dbReference type="PANTHER" id="PTHR33608:SF7">
    <property type="entry name" value="DUF58 DOMAIN-CONTAINING PROTEIN"/>
    <property type="match status" value="1"/>
</dbReference>
<keyword evidence="3" id="KW-1185">Reference proteome</keyword>
<dbReference type="InterPro" id="IPR002881">
    <property type="entry name" value="DUF58"/>
</dbReference>
<dbReference type="SUPFAM" id="SSF53300">
    <property type="entry name" value="vWA-like"/>
    <property type="match status" value="1"/>
</dbReference>
<sequence>MIATKFREEPEDKKLLNCTISSVWGRCGIGGVNASCEAHIGWDSRRTEPSVDNGATGDAAVAISGILGSMPDASDLTTDPSPVPIAEAASGQADALLSPALLHRLERLELVSRKIFRGRMKGERISRRKGQSVEFADFRNYVPGDDLRLIDWNLYARLDQLFLKLFQEEEDLHFYALIDTSASMNFGTPNKLHVAKQLAASLGYIGLCRGDRVCVQELGPGGKSAPVVRSRAGLWKMLQYLSTLEPAPSQNPAANTSLHDGVKEFVLRGVSRGVVVLITDLMDKAGYESALRMLIGRQMDVFVLQVLSQEEMDPPLRGDRRLIDVEDGDAAEITVNQYVIDRYHETLQSFLHDARQYCAKRSIMHVLVPSDTPVETVMTKYLRSRGVVR</sequence>
<dbReference type="AlphaFoldDB" id="A0A5C5XPM3"/>
<gene>
    <name evidence="2" type="ORF">CA85_30840</name>
</gene>
<evidence type="ECO:0000313" key="3">
    <source>
        <dbReference type="Proteomes" id="UP000318053"/>
    </source>
</evidence>
<dbReference type="Proteomes" id="UP000318053">
    <property type="component" value="Unassembled WGS sequence"/>
</dbReference>
<evidence type="ECO:0000313" key="2">
    <source>
        <dbReference type="EMBL" id="TWT65176.1"/>
    </source>
</evidence>